<feature type="compositionally biased region" description="Low complexity" evidence="3">
    <location>
        <begin position="546"/>
        <end position="562"/>
    </location>
</feature>
<feature type="domain" description="RRM" evidence="4">
    <location>
        <begin position="363"/>
        <end position="458"/>
    </location>
</feature>
<evidence type="ECO:0000256" key="3">
    <source>
        <dbReference type="SAM" id="MobiDB-lite"/>
    </source>
</evidence>
<feature type="compositionally biased region" description="Basic and acidic residues" evidence="3">
    <location>
        <begin position="254"/>
        <end position="269"/>
    </location>
</feature>
<dbReference type="CDD" id="cd12395">
    <property type="entry name" value="RRM2_RBM34"/>
    <property type="match status" value="1"/>
</dbReference>
<feature type="region of interest" description="Disordered" evidence="3">
    <location>
        <begin position="15"/>
        <end position="47"/>
    </location>
</feature>
<dbReference type="SUPFAM" id="SSF54928">
    <property type="entry name" value="RNA-binding domain, RBD"/>
    <property type="match status" value="2"/>
</dbReference>
<dbReference type="InterPro" id="IPR035979">
    <property type="entry name" value="RBD_domain_sf"/>
</dbReference>
<feature type="compositionally biased region" description="Basic and acidic residues" evidence="3">
    <location>
        <begin position="173"/>
        <end position="188"/>
    </location>
</feature>
<protein>
    <recommendedName>
        <fullName evidence="4">RRM domain-containing protein</fullName>
    </recommendedName>
</protein>
<feature type="compositionally biased region" description="Basic and acidic residues" evidence="3">
    <location>
        <begin position="331"/>
        <end position="359"/>
    </location>
</feature>
<evidence type="ECO:0000313" key="5">
    <source>
        <dbReference type="EMBL" id="CAK1540906.1"/>
    </source>
</evidence>
<organism evidence="5 6">
    <name type="scientific">Leptosia nina</name>
    <dbReference type="NCBI Taxonomy" id="320188"/>
    <lineage>
        <taxon>Eukaryota</taxon>
        <taxon>Metazoa</taxon>
        <taxon>Ecdysozoa</taxon>
        <taxon>Arthropoda</taxon>
        <taxon>Hexapoda</taxon>
        <taxon>Insecta</taxon>
        <taxon>Pterygota</taxon>
        <taxon>Neoptera</taxon>
        <taxon>Endopterygota</taxon>
        <taxon>Lepidoptera</taxon>
        <taxon>Glossata</taxon>
        <taxon>Ditrysia</taxon>
        <taxon>Papilionoidea</taxon>
        <taxon>Pieridae</taxon>
        <taxon>Pierinae</taxon>
        <taxon>Leptosia</taxon>
    </lineage>
</organism>
<evidence type="ECO:0000259" key="4">
    <source>
        <dbReference type="PROSITE" id="PS50102"/>
    </source>
</evidence>
<dbReference type="Proteomes" id="UP001497472">
    <property type="component" value="Unassembled WGS sequence"/>
</dbReference>
<dbReference type="InterPro" id="IPR000504">
    <property type="entry name" value="RRM_dom"/>
</dbReference>
<feature type="compositionally biased region" description="Low complexity" evidence="3">
    <location>
        <begin position="592"/>
        <end position="609"/>
    </location>
</feature>
<feature type="compositionally biased region" description="Basic and acidic residues" evidence="3">
    <location>
        <begin position="298"/>
        <end position="308"/>
    </location>
</feature>
<keyword evidence="1 2" id="KW-0694">RNA-binding</keyword>
<feature type="compositionally biased region" description="Basic and acidic residues" evidence="3">
    <location>
        <begin position="564"/>
        <end position="579"/>
    </location>
</feature>
<feature type="compositionally biased region" description="Basic and acidic residues" evidence="3">
    <location>
        <begin position="100"/>
        <end position="113"/>
    </location>
</feature>
<dbReference type="GO" id="GO:0003723">
    <property type="term" value="F:RNA binding"/>
    <property type="evidence" value="ECO:0007669"/>
    <property type="project" value="UniProtKB-UniRule"/>
</dbReference>
<evidence type="ECO:0000256" key="1">
    <source>
        <dbReference type="ARBA" id="ARBA00022884"/>
    </source>
</evidence>
<feature type="compositionally biased region" description="Basic residues" evidence="3">
    <location>
        <begin position="229"/>
        <end position="241"/>
    </location>
</feature>
<dbReference type="InterPro" id="IPR034221">
    <property type="entry name" value="RBM34_RRM2"/>
</dbReference>
<feature type="region of interest" description="Disordered" evidence="3">
    <location>
        <begin position="546"/>
        <end position="679"/>
    </location>
</feature>
<evidence type="ECO:0000256" key="2">
    <source>
        <dbReference type="PROSITE-ProRule" id="PRU00176"/>
    </source>
</evidence>
<name>A0AAV1IUT0_9NEOP</name>
<gene>
    <name evidence="5" type="ORF">LNINA_LOCUS926</name>
</gene>
<comment type="caution">
    <text evidence="5">The sequence shown here is derived from an EMBL/GenBank/DDBJ whole genome shotgun (WGS) entry which is preliminary data.</text>
</comment>
<dbReference type="Pfam" id="PF00076">
    <property type="entry name" value="RRM_1"/>
    <property type="match status" value="1"/>
</dbReference>
<sequence>MEYVLGSVAALVSGNVTPSRPKLKKRALTPVKHQPSPNVTPKSEFTDDRSIFLSPSLQKKKAIVKKSPKRIFQNPDLDVTVDEANNSVKSPKVDKAKKHLKEDLESENADKTTVKSPKKRAKDEVNVNTLQESLEKSSKKKKKCQSAELQFSEKVSEKNVETSQVSPKKKKKSFTEESTKDNHEDKVVESVTDFSPKKNKKAVKEETINEDAEQDENVKSDLNNVLRINSKKKKRVKKKGGCSKTNENDSNIGKLEDVSINKATNEKANKKQKKSKINVQTETEIVVNPNAITNQDTDSEHESDHEIQSEDENKEALNTGLADSSDDEEVKEDKQSKTKKSKDSKTGERKAKSPEEEAAEVRKTLFVGNVLFKPKTKKEIKKLFSEYGDIDTVRIRAIPVKNPSITPKLAIIKNELHPERSTVNVYVKFRKADSVEKALAANNKVLNGYHLRVTRSDVTGAVDNKCSVFIGNVPFSLEDETLRSKFEKCGEIESVRLIRDEKTNVGKGFGYVNFKSKDAVELALALSEEDLTIGNRVLRVSRCNQNGNRKGGAANNKKVAGRYGNDKNNRPFGNKRDFGNNRNFGNKRDFGNNRNFGNNRDGNNSRFGGKFNSNNQGTDGAYRRIANKRKNMDEVEGPANKQPKKQRKEFVGRTAEKKKKHTFNKGQKKKRVLSEILSK</sequence>
<dbReference type="PROSITE" id="PS50102">
    <property type="entry name" value="RRM"/>
    <property type="match status" value="2"/>
</dbReference>
<dbReference type="SMART" id="SM00360">
    <property type="entry name" value="RRM"/>
    <property type="match status" value="2"/>
</dbReference>
<accession>A0AAV1IUT0</accession>
<feature type="region of interest" description="Disordered" evidence="3">
    <location>
        <begin position="81"/>
        <end position="359"/>
    </location>
</feature>
<feature type="domain" description="RRM" evidence="4">
    <location>
        <begin position="466"/>
        <end position="545"/>
    </location>
</feature>
<proteinExistence type="predicted"/>
<dbReference type="AlphaFoldDB" id="A0AAV1IUT0"/>
<dbReference type="Gene3D" id="3.30.70.330">
    <property type="match status" value="2"/>
</dbReference>
<dbReference type="EMBL" id="CAVLEF010000002">
    <property type="protein sequence ID" value="CAK1540906.1"/>
    <property type="molecule type" value="Genomic_DNA"/>
</dbReference>
<evidence type="ECO:0000313" key="6">
    <source>
        <dbReference type="Proteomes" id="UP001497472"/>
    </source>
</evidence>
<keyword evidence="6" id="KW-1185">Reference proteome</keyword>
<feature type="compositionally biased region" description="Basic residues" evidence="3">
    <location>
        <begin position="656"/>
        <end position="671"/>
    </location>
</feature>
<dbReference type="PANTHER" id="PTHR15241">
    <property type="entry name" value="TRANSFORMER-2-RELATED"/>
    <property type="match status" value="1"/>
</dbReference>
<dbReference type="InterPro" id="IPR012677">
    <property type="entry name" value="Nucleotide-bd_a/b_plait_sf"/>
</dbReference>
<dbReference type="PANTHER" id="PTHR15241:SF386">
    <property type="entry name" value="RNA-BINDING REGION RNP-1 DOMAIN-CONTAINING PROTEIN-RELATED"/>
    <property type="match status" value="1"/>
</dbReference>
<reference evidence="5 6" key="1">
    <citation type="submission" date="2023-11" db="EMBL/GenBank/DDBJ databases">
        <authorList>
            <person name="Okamura Y."/>
        </authorList>
    </citation>
    <scope>NUCLEOTIDE SEQUENCE [LARGE SCALE GENOMIC DNA]</scope>
</reference>